<dbReference type="KEGG" id="uli:ETAA1_00590"/>
<dbReference type="Pfam" id="PF07584">
    <property type="entry name" value="BatA"/>
    <property type="match status" value="1"/>
</dbReference>
<evidence type="ECO:0000256" key="1">
    <source>
        <dbReference type="SAM" id="MobiDB-lite"/>
    </source>
</evidence>
<evidence type="ECO:0000256" key="2">
    <source>
        <dbReference type="SAM" id="Phobius"/>
    </source>
</evidence>
<dbReference type="InterPro" id="IPR036465">
    <property type="entry name" value="vWFA_dom_sf"/>
</dbReference>
<evidence type="ECO:0000313" key="5">
    <source>
        <dbReference type="Proteomes" id="UP000319576"/>
    </source>
</evidence>
<feature type="domain" description="Aerotolerance regulator N-terminal" evidence="3">
    <location>
        <begin position="2"/>
        <end position="73"/>
    </location>
</feature>
<dbReference type="EMBL" id="CP036273">
    <property type="protein sequence ID" value="QDU18176.1"/>
    <property type="molecule type" value="Genomic_DNA"/>
</dbReference>
<sequence>MHPILIVGAALVGLPVLLHLIMKQEPKRLPFPAFRFLQQKLKTNQRKLRLRHFLLLALRMLLIALFAVTLYQPTVLSTGFVNLSGDQPVAAVLVVDTSPSMGYADGEGKTRLEEAARRAGELLSSLPDNSRVAVVESGDATGNWLQSTADARTRLRELAERGKKAAATGAPAGPSRPVTGGVGTAYQLLGTVDAESEGSGPYQKLVAVFTDRAAASWDAARADDLKKTRDAFPEPKPAHAVVDVGVETPTNVALLAAGMTEGKAQVVPAGPPVSLTVTVGVVGPDDLTVPVNAVLGDAKPVRKEVAVPRGQTRTVAFEFRDLKPGLHQVKFELPTKDALAADNVRYVTFRAAEPRRVLTIATDPEDAAFWNLAVNEGKEFANETLTPQQLGGKELAAFEAVTLFGVANPAEPADDPLWPKLLRYVEGGGKLLIIPGGPERMGDRAGYDPTKVEAANKLLPGAFKRFIDTAEEFEEPKDAKSKNRRRGVTWDIFAGADDRAFSHPLLAPLRQWRQTGNVDIFRAPRRTSGYWEVEPLPEGVVVVRYDDADDPKARRPAVLERGRGGSKGKVIQLTSPMDTGTLFNDYWDYQNSWTVVFPALLLRSAAGSRDDERFNFDTGASVRLPVGKLVAGRPGNLVLDGPGVAVSEAAVKLTEKQVDVTIAPPRTNLPGNFSLTGPNPDWREGFSLNVPADESTLDKVPVEGIEDVTGAGSVVQVGRDVDLKKVFEGTDTLRAPVELFPWLLILLLLLLAAEGLVANRFYRRK</sequence>
<gene>
    <name evidence="4" type="ORF">ETAA1_00590</name>
</gene>
<dbReference type="PANTHER" id="PTHR37464:SF1">
    <property type="entry name" value="BLL2463 PROTEIN"/>
    <property type="match status" value="1"/>
</dbReference>
<feature type="transmembrane region" description="Helical" evidence="2">
    <location>
        <begin position="50"/>
        <end position="71"/>
    </location>
</feature>
<keyword evidence="5" id="KW-1185">Reference proteome</keyword>
<dbReference type="Gene3D" id="3.40.50.880">
    <property type="match status" value="1"/>
</dbReference>
<dbReference type="InterPro" id="IPR024163">
    <property type="entry name" value="Aerotolerance_reg_N"/>
</dbReference>
<keyword evidence="2" id="KW-0472">Membrane</keyword>
<evidence type="ECO:0000259" key="3">
    <source>
        <dbReference type="Pfam" id="PF07584"/>
    </source>
</evidence>
<accession>A0A517XL43</accession>
<keyword evidence="2" id="KW-1133">Transmembrane helix</keyword>
<dbReference type="AlphaFoldDB" id="A0A517XL43"/>
<reference evidence="4 5" key="1">
    <citation type="submission" date="2019-02" db="EMBL/GenBank/DDBJ databases">
        <title>Deep-cultivation of Planctomycetes and their phenomic and genomic characterization uncovers novel biology.</title>
        <authorList>
            <person name="Wiegand S."/>
            <person name="Jogler M."/>
            <person name="Boedeker C."/>
            <person name="Pinto D."/>
            <person name="Vollmers J."/>
            <person name="Rivas-Marin E."/>
            <person name="Kohn T."/>
            <person name="Peeters S.H."/>
            <person name="Heuer A."/>
            <person name="Rast P."/>
            <person name="Oberbeckmann S."/>
            <person name="Bunk B."/>
            <person name="Jeske O."/>
            <person name="Meyerdierks A."/>
            <person name="Storesund J.E."/>
            <person name="Kallscheuer N."/>
            <person name="Luecker S."/>
            <person name="Lage O.M."/>
            <person name="Pohl T."/>
            <person name="Merkel B.J."/>
            <person name="Hornburger P."/>
            <person name="Mueller R.-W."/>
            <person name="Bruemmer F."/>
            <person name="Labrenz M."/>
            <person name="Spormann A.M."/>
            <person name="Op den Camp H."/>
            <person name="Overmann J."/>
            <person name="Amann R."/>
            <person name="Jetten M.S.M."/>
            <person name="Mascher T."/>
            <person name="Medema M.H."/>
            <person name="Devos D.P."/>
            <person name="Kaster A.-K."/>
            <person name="Ovreas L."/>
            <person name="Rohde M."/>
            <person name="Galperin M.Y."/>
            <person name="Jogler C."/>
        </authorList>
    </citation>
    <scope>NUCLEOTIDE SEQUENCE [LARGE SCALE GENOMIC DNA]</scope>
    <source>
        <strain evidence="4 5">ETA_A1</strain>
    </source>
</reference>
<evidence type="ECO:0000313" key="4">
    <source>
        <dbReference type="EMBL" id="QDU18176.1"/>
    </source>
</evidence>
<dbReference type="Proteomes" id="UP000319576">
    <property type="component" value="Chromosome"/>
</dbReference>
<feature type="region of interest" description="Disordered" evidence="1">
    <location>
        <begin position="159"/>
        <end position="179"/>
    </location>
</feature>
<dbReference type="Gene3D" id="3.40.50.410">
    <property type="entry name" value="von Willebrand factor, type A domain"/>
    <property type="match status" value="1"/>
</dbReference>
<feature type="transmembrane region" description="Helical" evidence="2">
    <location>
        <begin position="739"/>
        <end position="762"/>
    </location>
</feature>
<dbReference type="PANTHER" id="PTHR37464">
    <property type="entry name" value="BLL2463 PROTEIN"/>
    <property type="match status" value="1"/>
</dbReference>
<keyword evidence="2" id="KW-0812">Transmembrane</keyword>
<name>A0A517XL43_9BACT</name>
<dbReference type="InterPro" id="IPR011933">
    <property type="entry name" value="Double_TM_dom"/>
</dbReference>
<dbReference type="NCBIfam" id="TIGR02226">
    <property type="entry name" value="two_anch"/>
    <property type="match status" value="1"/>
</dbReference>
<dbReference type="RefSeq" id="WP_145233282.1">
    <property type="nucleotide sequence ID" value="NZ_CP036273.1"/>
</dbReference>
<organism evidence="4 5">
    <name type="scientific">Urbifossiella limnaea</name>
    <dbReference type="NCBI Taxonomy" id="2528023"/>
    <lineage>
        <taxon>Bacteria</taxon>
        <taxon>Pseudomonadati</taxon>
        <taxon>Planctomycetota</taxon>
        <taxon>Planctomycetia</taxon>
        <taxon>Gemmatales</taxon>
        <taxon>Gemmataceae</taxon>
        <taxon>Urbifossiella</taxon>
    </lineage>
</organism>
<protein>
    <recommendedName>
        <fullName evidence="3">Aerotolerance regulator N-terminal domain-containing protein</fullName>
    </recommendedName>
</protein>
<dbReference type="InterPro" id="IPR029062">
    <property type="entry name" value="Class_I_gatase-like"/>
</dbReference>
<dbReference type="SUPFAM" id="SSF52317">
    <property type="entry name" value="Class I glutamine amidotransferase-like"/>
    <property type="match status" value="1"/>
</dbReference>
<proteinExistence type="predicted"/>
<dbReference type="SUPFAM" id="SSF53300">
    <property type="entry name" value="vWA-like"/>
    <property type="match status" value="1"/>
</dbReference>
<dbReference type="OrthoDB" id="242438at2"/>
<feature type="transmembrane region" description="Helical" evidence="2">
    <location>
        <begin position="6"/>
        <end position="22"/>
    </location>
</feature>